<feature type="transmembrane region" description="Helical" evidence="1">
    <location>
        <begin position="50"/>
        <end position="68"/>
    </location>
</feature>
<keyword evidence="1" id="KW-1133">Transmembrane helix</keyword>
<keyword evidence="1" id="KW-0472">Membrane</keyword>
<dbReference type="Proteomes" id="UP000757435">
    <property type="component" value="Unassembled WGS sequence"/>
</dbReference>
<feature type="transmembrane region" description="Helical" evidence="1">
    <location>
        <begin position="20"/>
        <end position="38"/>
    </location>
</feature>
<proteinExistence type="predicted"/>
<gene>
    <name evidence="2" type="ORF">KME15_08475</name>
</gene>
<reference evidence="2" key="1">
    <citation type="submission" date="2021-05" db="EMBL/GenBank/DDBJ databases">
        <authorList>
            <person name="Pietrasiak N."/>
            <person name="Ward R."/>
            <person name="Stajich J.E."/>
            <person name="Kurbessoian T."/>
        </authorList>
    </citation>
    <scope>NUCLEOTIDE SEQUENCE</scope>
    <source>
        <strain evidence="2">UHER 2000/2452</strain>
    </source>
</reference>
<evidence type="ECO:0000313" key="2">
    <source>
        <dbReference type="EMBL" id="MBW4658695.1"/>
    </source>
</evidence>
<accession>A0A951QBF2</accession>
<protein>
    <submittedName>
        <fullName evidence="2">DUF1361 domain-containing protein</fullName>
    </submittedName>
</protein>
<sequence>MQGRVFQALEAFSGIYSGWILWNLFLAFIPLVLSFWLFRRKAVKKRSPFWWALFIVFVAFLPNAPYMLTDIIHLIRGTRAGYAIWLIALVFIPIHLIAILGGFEAYVISLINQGNYLKRQSARQFVLWSELAAHALCAIGIYLGRFIRFNSWDLVTEPSDVLTTTVNTLTSRQPLLIIGITFVGLTVLYWVMKQITLGIYLRIHYAQMGIDVPD</sequence>
<dbReference type="Pfam" id="PF07099">
    <property type="entry name" value="DUF1361"/>
    <property type="match status" value="1"/>
</dbReference>
<dbReference type="InterPro" id="IPR009793">
    <property type="entry name" value="DUF1361"/>
</dbReference>
<feature type="transmembrane region" description="Helical" evidence="1">
    <location>
        <begin position="80"/>
        <end position="104"/>
    </location>
</feature>
<name>A0A951QBF2_9CYAN</name>
<dbReference type="AlphaFoldDB" id="A0A951QBF2"/>
<comment type="caution">
    <text evidence="2">The sequence shown here is derived from an EMBL/GenBank/DDBJ whole genome shotgun (WGS) entry which is preliminary data.</text>
</comment>
<keyword evidence="1" id="KW-0812">Transmembrane</keyword>
<evidence type="ECO:0000313" key="3">
    <source>
        <dbReference type="Proteomes" id="UP000757435"/>
    </source>
</evidence>
<feature type="transmembrane region" description="Helical" evidence="1">
    <location>
        <begin position="125"/>
        <end position="144"/>
    </location>
</feature>
<organism evidence="2 3">
    <name type="scientific">Drouetiella hepatica Uher 2000/2452</name>
    <dbReference type="NCBI Taxonomy" id="904376"/>
    <lineage>
        <taxon>Bacteria</taxon>
        <taxon>Bacillati</taxon>
        <taxon>Cyanobacteriota</taxon>
        <taxon>Cyanophyceae</taxon>
        <taxon>Oculatellales</taxon>
        <taxon>Oculatellaceae</taxon>
        <taxon>Drouetiella</taxon>
    </lineage>
</organism>
<dbReference type="EMBL" id="JAHHHD010000007">
    <property type="protein sequence ID" value="MBW4658695.1"/>
    <property type="molecule type" value="Genomic_DNA"/>
</dbReference>
<feature type="transmembrane region" description="Helical" evidence="1">
    <location>
        <begin position="175"/>
        <end position="192"/>
    </location>
</feature>
<reference evidence="2" key="2">
    <citation type="journal article" date="2022" name="Microbiol. Resour. Announc.">
        <title>Metagenome Sequencing to Explore Phylogenomics of Terrestrial Cyanobacteria.</title>
        <authorList>
            <person name="Ward R.D."/>
            <person name="Stajich J.E."/>
            <person name="Johansen J.R."/>
            <person name="Huntemann M."/>
            <person name="Clum A."/>
            <person name="Foster B."/>
            <person name="Foster B."/>
            <person name="Roux S."/>
            <person name="Palaniappan K."/>
            <person name="Varghese N."/>
            <person name="Mukherjee S."/>
            <person name="Reddy T.B.K."/>
            <person name="Daum C."/>
            <person name="Copeland A."/>
            <person name="Chen I.A."/>
            <person name="Ivanova N.N."/>
            <person name="Kyrpides N.C."/>
            <person name="Shapiro N."/>
            <person name="Eloe-Fadrosh E.A."/>
            <person name="Pietrasiak N."/>
        </authorList>
    </citation>
    <scope>NUCLEOTIDE SEQUENCE</scope>
    <source>
        <strain evidence="2">UHER 2000/2452</strain>
    </source>
</reference>
<evidence type="ECO:0000256" key="1">
    <source>
        <dbReference type="SAM" id="Phobius"/>
    </source>
</evidence>